<dbReference type="Gene3D" id="1.25.40.10">
    <property type="entry name" value="Tetratricopeptide repeat domain"/>
    <property type="match status" value="1"/>
</dbReference>
<sequence>MAFWNKLFGGGNPQHVDYYNEGLELLADKNFHEALTSFRLALKESGGDTIILQQIAICYTRIGMMEEAAKTYRHVLHRDASAAGAHYGLAFILLNSGDPEGAIQHFEFFLACAPDDPEASSHVDHARATLAGLLGDPTDSLPAPPPPDELF</sequence>
<evidence type="ECO:0000313" key="1">
    <source>
        <dbReference type="EMBL" id="SUZ88463.1"/>
    </source>
</evidence>
<dbReference type="InterPro" id="IPR011990">
    <property type="entry name" value="TPR-like_helical_dom_sf"/>
</dbReference>
<dbReference type="EMBL" id="UINC01001771">
    <property type="protein sequence ID" value="SUZ88463.1"/>
    <property type="molecule type" value="Genomic_DNA"/>
</dbReference>
<dbReference type="Pfam" id="PF14559">
    <property type="entry name" value="TPR_19"/>
    <property type="match status" value="1"/>
</dbReference>
<protein>
    <submittedName>
        <fullName evidence="1">Uncharacterized protein</fullName>
    </submittedName>
</protein>
<proteinExistence type="predicted"/>
<dbReference type="InterPro" id="IPR019734">
    <property type="entry name" value="TPR_rpt"/>
</dbReference>
<name>A0A381RH19_9ZZZZ</name>
<accession>A0A381RH19</accession>
<reference evidence="1" key="1">
    <citation type="submission" date="2018-05" db="EMBL/GenBank/DDBJ databases">
        <authorList>
            <person name="Lanie J.A."/>
            <person name="Ng W.-L."/>
            <person name="Kazmierczak K.M."/>
            <person name="Andrzejewski T.M."/>
            <person name="Davidsen T.M."/>
            <person name="Wayne K.J."/>
            <person name="Tettelin H."/>
            <person name="Glass J.I."/>
            <person name="Rusch D."/>
            <person name="Podicherti R."/>
            <person name="Tsui H.-C.T."/>
            <person name="Winkler M.E."/>
        </authorList>
    </citation>
    <scope>NUCLEOTIDE SEQUENCE</scope>
</reference>
<dbReference type="AlphaFoldDB" id="A0A381RH19"/>
<organism evidence="1">
    <name type="scientific">marine metagenome</name>
    <dbReference type="NCBI Taxonomy" id="408172"/>
    <lineage>
        <taxon>unclassified sequences</taxon>
        <taxon>metagenomes</taxon>
        <taxon>ecological metagenomes</taxon>
    </lineage>
</organism>
<dbReference type="SUPFAM" id="SSF48452">
    <property type="entry name" value="TPR-like"/>
    <property type="match status" value="1"/>
</dbReference>
<dbReference type="SMART" id="SM00028">
    <property type="entry name" value="TPR"/>
    <property type="match status" value="3"/>
</dbReference>
<gene>
    <name evidence="1" type="ORF">METZ01_LOCUS41317</name>
</gene>